<name>A0A133NCH6_CLOPF</name>
<evidence type="ECO:0008006" key="3">
    <source>
        <dbReference type="Google" id="ProtNLM"/>
    </source>
</evidence>
<gene>
    <name evidence="1" type="ORF">HMPREF3222_00671</name>
</gene>
<dbReference type="InterPro" id="IPR058240">
    <property type="entry name" value="rSAM_sf"/>
</dbReference>
<proteinExistence type="predicted"/>
<sequence length="91" mass="10372">MEKRKTWGDKRYNTLNRFLREKFGEKVFKISLDGGFTCPNRDGKVAKGGCTFCSSKGSGDYAGQRTLSIGTQFDNVKEMMNKKWKEGKYIA</sequence>
<dbReference type="SUPFAM" id="SSF102114">
    <property type="entry name" value="Radical SAM enzymes"/>
    <property type="match status" value="1"/>
</dbReference>
<dbReference type="PATRIC" id="fig|1502.174.peg.676"/>
<feature type="non-terminal residue" evidence="1">
    <location>
        <position position="91"/>
    </location>
</feature>
<evidence type="ECO:0000313" key="1">
    <source>
        <dbReference type="EMBL" id="KXA13977.1"/>
    </source>
</evidence>
<accession>A0A133NCH6</accession>
<comment type="caution">
    <text evidence="1">The sequence shown here is derived from an EMBL/GenBank/DDBJ whole genome shotgun (WGS) entry which is preliminary data.</text>
</comment>
<dbReference type="EMBL" id="LRPU01000024">
    <property type="protein sequence ID" value="KXA13977.1"/>
    <property type="molecule type" value="Genomic_DNA"/>
</dbReference>
<evidence type="ECO:0000313" key="2">
    <source>
        <dbReference type="Proteomes" id="UP000070646"/>
    </source>
</evidence>
<organism evidence="1 2">
    <name type="scientific">Clostridium perfringens</name>
    <dbReference type="NCBI Taxonomy" id="1502"/>
    <lineage>
        <taxon>Bacteria</taxon>
        <taxon>Bacillati</taxon>
        <taxon>Bacillota</taxon>
        <taxon>Clostridia</taxon>
        <taxon>Eubacteriales</taxon>
        <taxon>Clostridiaceae</taxon>
        <taxon>Clostridium</taxon>
    </lineage>
</organism>
<protein>
    <recommendedName>
        <fullName evidence="3">TIGR01212 family radical SAM protein</fullName>
    </recommendedName>
</protein>
<reference evidence="1 2" key="1">
    <citation type="submission" date="2016-01" db="EMBL/GenBank/DDBJ databases">
        <authorList>
            <person name="Oliw E.H."/>
        </authorList>
    </citation>
    <scope>NUCLEOTIDE SEQUENCE [LARGE SCALE GENOMIC DNA]</scope>
    <source>
        <strain evidence="1 2">MJR7757A</strain>
    </source>
</reference>
<dbReference type="Proteomes" id="UP000070646">
    <property type="component" value="Unassembled WGS sequence"/>
</dbReference>
<dbReference type="AlphaFoldDB" id="A0A133NCH6"/>